<dbReference type="Gene3D" id="4.10.80.270">
    <property type="match status" value="1"/>
</dbReference>
<feature type="domain" description="Trimeric autotransporter adhesin YadA-like stalk" evidence="1">
    <location>
        <begin position="445"/>
        <end position="479"/>
    </location>
</feature>
<protein>
    <recommendedName>
        <fullName evidence="1">Trimeric autotransporter adhesin YadA-like stalk domain-containing protein</fullName>
    </recommendedName>
</protein>
<dbReference type="Gene3D" id="6.10.250.2040">
    <property type="match status" value="2"/>
</dbReference>
<evidence type="ECO:0000259" key="1">
    <source>
        <dbReference type="Pfam" id="PF05662"/>
    </source>
</evidence>
<dbReference type="Proteomes" id="UP000002648">
    <property type="component" value="Unassembled WGS sequence"/>
</dbReference>
<feature type="non-terminal residue" evidence="2">
    <location>
        <position position="1"/>
    </location>
</feature>
<dbReference type="Pfam" id="PF05662">
    <property type="entry name" value="YadA_stalk"/>
    <property type="match status" value="6"/>
</dbReference>
<organism evidence="2 3">
    <name type="scientific">Bartonella taylorii 8TBB</name>
    <dbReference type="NCBI Taxonomy" id="1094560"/>
    <lineage>
        <taxon>Bacteria</taxon>
        <taxon>Pseudomonadati</taxon>
        <taxon>Pseudomonadota</taxon>
        <taxon>Alphaproteobacteria</taxon>
        <taxon>Hyphomicrobiales</taxon>
        <taxon>Bartonellaceae</taxon>
        <taxon>Bartonella</taxon>
    </lineage>
</organism>
<feature type="non-terminal residue" evidence="2">
    <location>
        <position position="748"/>
    </location>
</feature>
<feature type="domain" description="Trimeric autotransporter adhesin YadA-like stalk" evidence="1">
    <location>
        <begin position="512"/>
        <end position="551"/>
    </location>
</feature>
<feature type="domain" description="Trimeric autotransporter adhesin YadA-like stalk" evidence="1">
    <location>
        <begin position="317"/>
        <end position="350"/>
    </location>
</feature>
<dbReference type="InterPro" id="IPR008635">
    <property type="entry name" value="Coiled_stalk_dom"/>
</dbReference>
<comment type="caution">
    <text evidence="2">The sequence shown here is derived from an EMBL/GenBank/DDBJ whole genome shotgun (WGS) entry which is preliminary data.</text>
</comment>
<proteinExistence type="predicted"/>
<feature type="domain" description="Trimeric autotransporter adhesin YadA-like stalk" evidence="1">
    <location>
        <begin position="5"/>
        <end position="30"/>
    </location>
</feature>
<feature type="domain" description="Trimeric autotransporter adhesin YadA-like stalk" evidence="1">
    <location>
        <begin position="640"/>
        <end position="677"/>
    </location>
</feature>
<dbReference type="Gene3D" id="6.10.250.2030">
    <property type="match status" value="2"/>
</dbReference>
<evidence type="ECO:0000313" key="2">
    <source>
        <dbReference type="EMBL" id="EJF92157.1"/>
    </source>
</evidence>
<keyword evidence="3" id="KW-1185">Reference proteome</keyword>
<dbReference type="Gene3D" id="1.20.5.170">
    <property type="match status" value="5"/>
</dbReference>
<accession>A0A9P2RYJ7</accession>
<sequence length="748" mass="79777">FLLDGNVSEGSTDAVTGNQLYSMGHALSMYLGGDAKYEKGKWSAPSFKVKTVKEDGSGVEEKSYESVASAFEGVGSSFTNIKNELKNEITNVVSDSLVKQDAETKVINIGKEVEGSEINIANKDKEDRTLSGVKEATKNNEAVNKGQLDKRLEELSKNIQSEDSAVVLYDKGENGTTNYKSVTLGKGENREPVALHNVADGKIAENSHDAINGSQINKISQDLGKFLGGNAVFNNGAFTGPTYKLSKVDTEGKVEQTDFNDVGSAFTGLNDNIKNVNQRIKEVSEGVAQDSLSWSKDDHAFVAKHGAEKTASKIKFVAGGDLSENSTDAVNGTQLFETNDKVATYLGGGAKYDGGKWKAPTFMVKSLKEDGTEVESSYNDVASAFAGVGNSITKIHKEVKNEINQVVADSLVKQEDKTNRITIGKEVEGSEIDIANKTGADRTLSGVKAATQNNEAVNKGQLDASLKDLSNSLQSEDSAVVLYDKTGGENSTTNYESITFGKGKDRAPVGLHNVADGTIDEKSRDVVTGGQIHTISQEIAKYLGGGTVFNNGTFTGPTYKLSSVNATGEVEEKSYNDVGSAFGGLDTNVKNVNNNLTNKFNELTQNITNITQEVQGDALLWNKDEEAFVAQHGEKKGNSKITSLANGNVAEGSTDAVTGGQLYSLNNTVATYFGGGAKYEEGKWTAPTFTVKTFDANGKEGEESYTSVAEAFTGVNNAFISFGNKVTNEITNQVNNAITKVEGESLVK</sequence>
<dbReference type="AlphaFoldDB" id="A0A9P2RYJ7"/>
<feature type="domain" description="Trimeric autotransporter adhesin YadA-like stalk" evidence="1">
    <location>
        <begin position="196"/>
        <end position="225"/>
    </location>
</feature>
<gene>
    <name evidence="2" type="ORF">ME9_01626</name>
</gene>
<dbReference type="GO" id="GO:0019867">
    <property type="term" value="C:outer membrane"/>
    <property type="evidence" value="ECO:0007669"/>
    <property type="project" value="InterPro"/>
</dbReference>
<dbReference type="EMBL" id="AIMD01000068">
    <property type="protein sequence ID" value="EJF92157.1"/>
    <property type="molecule type" value="Genomic_DNA"/>
</dbReference>
<name>A0A9P2RYJ7_BARTA</name>
<reference evidence="2 3" key="1">
    <citation type="submission" date="2012-03" db="EMBL/GenBank/DDBJ databases">
        <title>The Genome Sequence of Bartonella taylorii 8TBB.</title>
        <authorList>
            <consortium name="The Broad Institute Genome Sequencing Platform"/>
            <consortium name="The Broad Institute Genome Sequencing Center for Infectious Disease"/>
            <person name="Feldgarden M."/>
            <person name="Kirby J."/>
            <person name="Kosoy M."/>
            <person name="Birtles R."/>
            <person name="Probert W.S."/>
            <person name="Chiaraviglio L."/>
            <person name="Young S.K."/>
            <person name="Zeng Q."/>
            <person name="Gargeya S."/>
            <person name="Fitzgerald M."/>
            <person name="Haas B."/>
            <person name="Abouelleil A."/>
            <person name="Alvarado L."/>
            <person name="Arachchi H.M."/>
            <person name="Berlin A."/>
            <person name="Chapman S.B."/>
            <person name="Gearin G."/>
            <person name="Goldberg J."/>
            <person name="Griggs A."/>
            <person name="Gujja S."/>
            <person name="Hansen M."/>
            <person name="Heiman D."/>
            <person name="Howarth C."/>
            <person name="Larimer J."/>
            <person name="Lui A."/>
            <person name="MacDonald P.J.P."/>
            <person name="McCowen C."/>
            <person name="Montmayeur A."/>
            <person name="Murphy C."/>
            <person name="Neiman D."/>
            <person name="Pearson M."/>
            <person name="Priest M."/>
            <person name="Roberts A."/>
            <person name="Saif S."/>
            <person name="Shea T."/>
            <person name="Sisk P."/>
            <person name="Stolte C."/>
            <person name="Sykes S."/>
            <person name="Wortman J."/>
            <person name="Nusbaum C."/>
            <person name="Birren B."/>
        </authorList>
    </citation>
    <scope>NUCLEOTIDE SEQUENCE [LARGE SCALE GENOMIC DNA]</scope>
    <source>
        <strain evidence="2 3">8TBB</strain>
    </source>
</reference>
<evidence type="ECO:0000313" key="3">
    <source>
        <dbReference type="Proteomes" id="UP000002648"/>
    </source>
</evidence>